<evidence type="ECO:0000313" key="2">
    <source>
        <dbReference type="Proteomes" id="UP001149142"/>
    </source>
</evidence>
<evidence type="ECO:0000313" key="1">
    <source>
        <dbReference type="EMBL" id="MDA0178073.1"/>
    </source>
</evidence>
<keyword evidence="2" id="KW-1185">Reference proteome</keyword>
<name>A0ABT4S1X1_9FLAO</name>
<dbReference type="RefSeq" id="WP_106687567.1">
    <property type="nucleotide sequence ID" value="NZ_CAXQEU010000043.1"/>
</dbReference>
<dbReference type="Gene3D" id="3.10.20.850">
    <property type="entry name" value="Protein of unknown function DUF3861"/>
    <property type="match status" value="1"/>
</dbReference>
<dbReference type="Proteomes" id="UP001149142">
    <property type="component" value="Unassembled WGS sequence"/>
</dbReference>
<proteinExistence type="predicted"/>
<dbReference type="InterPro" id="IPR024476">
    <property type="entry name" value="DUF3861"/>
</dbReference>
<organism evidence="1 2">
    <name type="scientific">Mesoflavibacter profundi</name>
    <dbReference type="NCBI Taxonomy" id="2708110"/>
    <lineage>
        <taxon>Bacteria</taxon>
        <taxon>Pseudomonadati</taxon>
        <taxon>Bacteroidota</taxon>
        <taxon>Flavobacteriia</taxon>
        <taxon>Flavobacteriales</taxon>
        <taxon>Flavobacteriaceae</taxon>
        <taxon>Mesoflavibacter</taxon>
    </lineage>
</organism>
<accession>A0ABT4S1X1</accession>
<dbReference type="Pfam" id="PF12977">
    <property type="entry name" value="DUF3861"/>
    <property type="match status" value="1"/>
</dbReference>
<comment type="caution">
    <text evidence="1">The sequence shown here is derived from an EMBL/GenBank/DDBJ whole genome shotgun (WGS) entry which is preliminary data.</text>
</comment>
<sequence length="94" mass="11149">MKKTNTYKITLEEVELKDESNPSGTLQFEFENHDNILQILDRIQQKNIFDDATNKEFVVGLKLFSEVVIKNRKHPLFNIFLPHFGDFMKQLKSY</sequence>
<dbReference type="InterPro" id="IPR038194">
    <property type="entry name" value="DUF3861_sf"/>
</dbReference>
<protein>
    <submittedName>
        <fullName evidence="1">DUF3861 domain-containing protein</fullName>
    </submittedName>
</protein>
<gene>
    <name evidence="1" type="ORF">OOZ35_11270</name>
</gene>
<dbReference type="EMBL" id="JAPFGC010000002">
    <property type="protein sequence ID" value="MDA0178073.1"/>
    <property type="molecule type" value="Genomic_DNA"/>
</dbReference>
<reference evidence="1" key="1">
    <citation type="submission" date="2022-11" db="EMBL/GenBank/DDBJ databases">
        <title>Refractory cell wall polysaccharides provide important carbon source for microbial heterotrophs in the hadal ocean.</title>
        <authorList>
            <person name="Zhu X."/>
        </authorList>
    </citation>
    <scope>NUCLEOTIDE SEQUENCE</scope>
    <source>
        <strain evidence="1">MTRN7</strain>
    </source>
</reference>